<sequence>MQEGTIAEQGRHSELIQRDGLYAEMWQRQAEAAAIEETRTPAIAEEEAPGMPDSRIASVISLSNGSGQAHGN</sequence>
<dbReference type="InterPro" id="IPR027417">
    <property type="entry name" value="P-loop_NTPase"/>
</dbReference>
<reference evidence="1 2" key="1">
    <citation type="submission" date="2024-06" db="EMBL/GenBank/DDBJ databases">
        <authorList>
            <person name="Kraege A."/>
            <person name="Thomma B."/>
        </authorList>
    </citation>
    <scope>NUCLEOTIDE SEQUENCE [LARGE SCALE GENOMIC DNA]</scope>
</reference>
<dbReference type="EMBL" id="CAXHTA020000007">
    <property type="protein sequence ID" value="CAL5222432.1"/>
    <property type="molecule type" value="Genomic_DNA"/>
</dbReference>
<evidence type="ECO:0000313" key="2">
    <source>
        <dbReference type="Proteomes" id="UP001497392"/>
    </source>
</evidence>
<protein>
    <submittedName>
        <fullName evidence="1">G4794 protein</fullName>
    </submittedName>
</protein>
<dbReference type="Gene3D" id="3.40.50.300">
    <property type="entry name" value="P-loop containing nucleotide triphosphate hydrolases"/>
    <property type="match status" value="1"/>
</dbReference>
<keyword evidence="2" id="KW-1185">Reference proteome</keyword>
<name>A0ABP1FY17_9CHLO</name>
<evidence type="ECO:0000313" key="1">
    <source>
        <dbReference type="EMBL" id="CAL5222432.1"/>
    </source>
</evidence>
<organism evidence="1 2">
    <name type="scientific">Coccomyxa viridis</name>
    <dbReference type="NCBI Taxonomy" id="1274662"/>
    <lineage>
        <taxon>Eukaryota</taxon>
        <taxon>Viridiplantae</taxon>
        <taxon>Chlorophyta</taxon>
        <taxon>core chlorophytes</taxon>
        <taxon>Trebouxiophyceae</taxon>
        <taxon>Trebouxiophyceae incertae sedis</taxon>
        <taxon>Coccomyxaceae</taxon>
        <taxon>Coccomyxa</taxon>
    </lineage>
</organism>
<gene>
    <name evidence="1" type="primary">g4794</name>
    <name evidence="1" type="ORF">VP750_LOCUS4091</name>
</gene>
<proteinExistence type="predicted"/>
<dbReference type="Proteomes" id="UP001497392">
    <property type="component" value="Unassembled WGS sequence"/>
</dbReference>
<accession>A0ABP1FY17</accession>
<comment type="caution">
    <text evidence="1">The sequence shown here is derived from an EMBL/GenBank/DDBJ whole genome shotgun (WGS) entry which is preliminary data.</text>
</comment>